<keyword evidence="15 17" id="KW-0460">Magnesium</keyword>
<evidence type="ECO:0000256" key="19">
    <source>
        <dbReference type="PIRSR" id="PIRSR000732-2"/>
    </source>
</evidence>
<evidence type="ECO:0000259" key="22">
    <source>
        <dbReference type="Pfam" id="PF00391"/>
    </source>
</evidence>
<evidence type="ECO:0000256" key="1">
    <source>
        <dbReference type="ARBA" id="ARBA00000683"/>
    </source>
</evidence>
<evidence type="ECO:0000259" key="23">
    <source>
        <dbReference type="Pfam" id="PF02896"/>
    </source>
</evidence>
<reference evidence="25 26" key="1">
    <citation type="submission" date="2020-08" db="EMBL/GenBank/DDBJ databases">
        <title>Sequencing the genomes of 1000 actinobacteria strains.</title>
        <authorList>
            <person name="Klenk H.-P."/>
        </authorList>
    </citation>
    <scope>NUCLEOTIDE SEQUENCE [LARGE SCALE GENOMIC DNA]</scope>
    <source>
        <strain evidence="25 26">DSM 44936</strain>
    </source>
</reference>
<dbReference type="EMBL" id="JACHIU010000001">
    <property type="protein sequence ID" value="MBB6472090.1"/>
    <property type="molecule type" value="Genomic_DNA"/>
</dbReference>
<dbReference type="Pfam" id="PF00391">
    <property type="entry name" value="PEP-utilizers"/>
    <property type="match status" value="1"/>
</dbReference>
<comment type="cofactor">
    <cofactor evidence="2 17 20">
        <name>Mg(2+)</name>
        <dbReference type="ChEBI" id="CHEBI:18420"/>
    </cofactor>
</comment>
<dbReference type="InterPro" id="IPR050499">
    <property type="entry name" value="PEP-utilizing_PTS_enzyme"/>
</dbReference>
<gene>
    <name evidence="25" type="ORF">BJ992_001521</name>
</gene>
<dbReference type="InterPro" id="IPR015813">
    <property type="entry name" value="Pyrv/PenolPyrv_kinase-like_dom"/>
</dbReference>
<dbReference type="PROSITE" id="PS00370">
    <property type="entry name" value="PEP_ENZYMES_PHOS_SITE"/>
    <property type="match status" value="1"/>
</dbReference>
<dbReference type="InterPro" id="IPR036637">
    <property type="entry name" value="Phosphohistidine_dom_sf"/>
</dbReference>
<evidence type="ECO:0000256" key="16">
    <source>
        <dbReference type="ARBA" id="ARBA00033235"/>
    </source>
</evidence>
<dbReference type="SUPFAM" id="SSF51621">
    <property type="entry name" value="Phosphoenolpyruvate/pyruvate domain"/>
    <property type="match status" value="1"/>
</dbReference>
<evidence type="ECO:0000256" key="14">
    <source>
        <dbReference type="ARBA" id="ARBA00022777"/>
    </source>
</evidence>
<dbReference type="Pfam" id="PF05524">
    <property type="entry name" value="PEP-utilisers_N"/>
    <property type="match status" value="1"/>
</dbReference>
<comment type="caution">
    <text evidence="25">The sequence shown here is derived from an EMBL/GenBank/DDBJ whole genome shotgun (WGS) entry which is preliminary data.</text>
</comment>
<dbReference type="GO" id="GO:0046872">
    <property type="term" value="F:metal ion binding"/>
    <property type="evidence" value="ECO:0007669"/>
    <property type="project" value="UniProtKB-KW"/>
</dbReference>
<dbReference type="RefSeq" id="WP_184979201.1">
    <property type="nucleotide sequence ID" value="NZ_BAAALO010000017.1"/>
</dbReference>
<dbReference type="GO" id="GO:0016301">
    <property type="term" value="F:kinase activity"/>
    <property type="evidence" value="ECO:0007669"/>
    <property type="project" value="UniProtKB-KW"/>
</dbReference>
<comment type="catalytic activity">
    <reaction evidence="1 17">
        <text>L-histidyl-[protein] + phosphoenolpyruvate = N(pros)-phospho-L-histidyl-[protein] + pyruvate</text>
        <dbReference type="Rhea" id="RHEA:23880"/>
        <dbReference type="Rhea" id="RHEA-COMP:9745"/>
        <dbReference type="Rhea" id="RHEA-COMP:9746"/>
        <dbReference type="ChEBI" id="CHEBI:15361"/>
        <dbReference type="ChEBI" id="CHEBI:29979"/>
        <dbReference type="ChEBI" id="CHEBI:58702"/>
        <dbReference type="ChEBI" id="CHEBI:64837"/>
        <dbReference type="EC" id="2.7.3.9"/>
    </reaction>
</comment>
<feature type="domain" description="Phosphotransferase system enzyme I N-terminal" evidence="24">
    <location>
        <begin position="5"/>
        <end position="122"/>
    </location>
</feature>
<dbReference type="SUPFAM" id="SSF47831">
    <property type="entry name" value="Enzyme I of the PEP:sugar phosphotransferase system HPr-binding (sub)domain"/>
    <property type="match status" value="1"/>
</dbReference>
<dbReference type="Proteomes" id="UP000555564">
    <property type="component" value="Unassembled WGS sequence"/>
</dbReference>
<comment type="function">
    <text evidence="3 17">General (non sugar-specific) component of the phosphoenolpyruvate-dependent sugar phosphotransferase system (sugar PTS). This major carbohydrate active-transport system catalyzes the phosphorylation of incoming sugar substrates concomitantly with their translocation across the cell membrane. Enzyme I transfers the phosphoryl group from phosphoenolpyruvate (PEP) to the phosphoryl carrier protein (HPr).</text>
</comment>
<feature type="compositionally biased region" description="Low complexity" evidence="21">
    <location>
        <begin position="248"/>
        <end position="265"/>
    </location>
</feature>
<evidence type="ECO:0000313" key="25">
    <source>
        <dbReference type="EMBL" id="MBB6472090.1"/>
    </source>
</evidence>
<evidence type="ECO:0000256" key="12">
    <source>
        <dbReference type="ARBA" id="ARBA00022683"/>
    </source>
</evidence>
<evidence type="ECO:0000256" key="11">
    <source>
        <dbReference type="ARBA" id="ARBA00022679"/>
    </source>
</evidence>
<dbReference type="PRINTS" id="PR01736">
    <property type="entry name" value="PHPHTRNFRASE"/>
</dbReference>
<evidence type="ECO:0000256" key="18">
    <source>
        <dbReference type="PIRSR" id="PIRSR000732-1"/>
    </source>
</evidence>
<protein>
    <recommendedName>
        <fullName evidence="7 17">Phosphoenolpyruvate-protein phosphotransferase</fullName>
        <ecNumber evidence="6 17">2.7.3.9</ecNumber>
    </recommendedName>
    <alternativeName>
        <fullName evidence="16 17">Phosphotransferase system, enzyme I</fullName>
    </alternativeName>
</protein>
<evidence type="ECO:0000256" key="4">
    <source>
        <dbReference type="ARBA" id="ARBA00004496"/>
    </source>
</evidence>
<dbReference type="InterPro" id="IPR006318">
    <property type="entry name" value="PTS_EI-like"/>
</dbReference>
<dbReference type="PANTHER" id="PTHR46244">
    <property type="entry name" value="PHOSPHOENOLPYRUVATE-PROTEIN PHOSPHOTRANSFERASE"/>
    <property type="match status" value="1"/>
</dbReference>
<dbReference type="Pfam" id="PF02896">
    <property type="entry name" value="PEP-utilizers_C"/>
    <property type="match status" value="1"/>
</dbReference>
<dbReference type="PANTHER" id="PTHR46244:SF3">
    <property type="entry name" value="PHOSPHOENOLPYRUVATE-PROTEIN PHOSPHOTRANSFERASE"/>
    <property type="match status" value="1"/>
</dbReference>
<dbReference type="InterPro" id="IPR008731">
    <property type="entry name" value="PTS_EIN"/>
</dbReference>
<feature type="binding site" evidence="19">
    <location>
        <begin position="447"/>
        <end position="448"/>
    </location>
    <ligand>
        <name>phosphoenolpyruvate</name>
        <dbReference type="ChEBI" id="CHEBI:58702"/>
    </ligand>
</feature>
<dbReference type="AlphaFoldDB" id="A0A7X0IBL2"/>
<feature type="active site" description="Proton donor" evidence="18">
    <location>
        <position position="491"/>
    </location>
</feature>
<dbReference type="Gene3D" id="1.10.274.10">
    <property type="entry name" value="PtsI, HPr-binding domain"/>
    <property type="match status" value="1"/>
</dbReference>
<feature type="region of interest" description="Disordered" evidence="21">
    <location>
        <begin position="235"/>
        <end position="265"/>
    </location>
</feature>
<dbReference type="NCBIfam" id="TIGR01417">
    <property type="entry name" value="PTS_I_fam"/>
    <property type="match status" value="1"/>
</dbReference>
<keyword evidence="8 17" id="KW-0813">Transport</keyword>
<comment type="similarity">
    <text evidence="5 17">Belongs to the PEP-utilizing enzyme family.</text>
</comment>
<evidence type="ECO:0000256" key="15">
    <source>
        <dbReference type="ARBA" id="ARBA00022842"/>
    </source>
</evidence>
<proteinExistence type="inferred from homology"/>
<dbReference type="InterPro" id="IPR024692">
    <property type="entry name" value="PTS_EI"/>
</dbReference>
<evidence type="ECO:0000256" key="3">
    <source>
        <dbReference type="ARBA" id="ARBA00002728"/>
    </source>
</evidence>
<feature type="domain" description="PEP-utilising enzyme C-terminal" evidence="23">
    <location>
        <begin position="256"/>
        <end position="528"/>
    </location>
</feature>
<dbReference type="GO" id="GO:0005737">
    <property type="term" value="C:cytoplasm"/>
    <property type="evidence" value="ECO:0007669"/>
    <property type="project" value="UniProtKB-SubCell"/>
</dbReference>
<keyword evidence="14 17" id="KW-0418">Kinase</keyword>
<feature type="binding site" evidence="20">
    <location>
        <position position="448"/>
    </location>
    <ligand>
        <name>Mg(2+)</name>
        <dbReference type="ChEBI" id="CHEBI:18420"/>
    </ligand>
</feature>
<keyword evidence="12 17" id="KW-0598">Phosphotransferase system</keyword>
<evidence type="ECO:0000256" key="9">
    <source>
        <dbReference type="ARBA" id="ARBA00022490"/>
    </source>
</evidence>
<name>A0A7X0IBL2_9ACTN</name>
<evidence type="ECO:0000256" key="5">
    <source>
        <dbReference type="ARBA" id="ARBA00007837"/>
    </source>
</evidence>
<evidence type="ECO:0000313" key="26">
    <source>
        <dbReference type="Proteomes" id="UP000555564"/>
    </source>
</evidence>
<evidence type="ECO:0000256" key="8">
    <source>
        <dbReference type="ARBA" id="ARBA00022448"/>
    </source>
</evidence>
<dbReference type="GO" id="GO:0009401">
    <property type="term" value="P:phosphoenolpyruvate-dependent sugar phosphotransferase system"/>
    <property type="evidence" value="ECO:0007669"/>
    <property type="project" value="UniProtKB-KW"/>
</dbReference>
<evidence type="ECO:0000256" key="21">
    <source>
        <dbReference type="SAM" id="MobiDB-lite"/>
    </source>
</evidence>
<evidence type="ECO:0000256" key="10">
    <source>
        <dbReference type="ARBA" id="ARBA00022597"/>
    </source>
</evidence>
<dbReference type="InterPro" id="IPR036618">
    <property type="entry name" value="PtsI_HPr-bd_sf"/>
</dbReference>
<dbReference type="InterPro" id="IPR000121">
    <property type="entry name" value="PEP_util_C"/>
</dbReference>
<keyword evidence="10 17" id="KW-0762">Sugar transport</keyword>
<feature type="binding site" evidence="20">
    <location>
        <position position="424"/>
    </location>
    <ligand>
        <name>Mg(2+)</name>
        <dbReference type="ChEBI" id="CHEBI:18420"/>
    </ligand>
</feature>
<dbReference type="InterPro" id="IPR040442">
    <property type="entry name" value="Pyrv_kinase-like_dom_sf"/>
</dbReference>
<keyword evidence="26" id="KW-1185">Reference proteome</keyword>
<dbReference type="SUPFAM" id="SSF52009">
    <property type="entry name" value="Phosphohistidine domain"/>
    <property type="match status" value="1"/>
</dbReference>
<dbReference type="InterPro" id="IPR018274">
    <property type="entry name" value="PEP_util_AS"/>
</dbReference>
<keyword evidence="13 17" id="KW-0479">Metal-binding</keyword>
<evidence type="ECO:0000256" key="13">
    <source>
        <dbReference type="ARBA" id="ARBA00022723"/>
    </source>
</evidence>
<accession>A0A7X0IBL2</accession>
<evidence type="ECO:0000256" key="20">
    <source>
        <dbReference type="PIRSR" id="PIRSR000732-3"/>
    </source>
</evidence>
<evidence type="ECO:0000256" key="2">
    <source>
        <dbReference type="ARBA" id="ARBA00001946"/>
    </source>
</evidence>
<dbReference type="Gene3D" id="3.20.20.60">
    <property type="entry name" value="Phosphoenolpyruvate-binding domains"/>
    <property type="match status" value="1"/>
</dbReference>
<evidence type="ECO:0000256" key="6">
    <source>
        <dbReference type="ARBA" id="ARBA00012232"/>
    </source>
</evidence>
<keyword evidence="11 17" id="KW-0808">Transferase</keyword>
<feature type="binding site" evidence="19">
    <location>
        <position position="298"/>
    </location>
    <ligand>
        <name>phosphoenolpyruvate</name>
        <dbReference type="ChEBI" id="CHEBI:58702"/>
    </ligand>
</feature>
<feature type="binding site" evidence="19">
    <location>
        <position position="458"/>
    </location>
    <ligand>
        <name>phosphoenolpyruvate</name>
        <dbReference type="ChEBI" id="CHEBI:58702"/>
    </ligand>
</feature>
<feature type="binding site" evidence="19">
    <location>
        <position position="334"/>
    </location>
    <ligand>
        <name>phosphoenolpyruvate</name>
        <dbReference type="ChEBI" id="CHEBI:58702"/>
    </ligand>
</feature>
<feature type="domain" description="PEP-utilising enzyme mobile" evidence="22">
    <location>
        <begin position="151"/>
        <end position="221"/>
    </location>
</feature>
<dbReference type="EC" id="2.7.3.9" evidence="6 17"/>
<evidence type="ECO:0000256" key="7">
    <source>
        <dbReference type="ARBA" id="ARBA00016544"/>
    </source>
</evidence>
<keyword evidence="9 17" id="KW-0963">Cytoplasm</keyword>
<sequence length="580" mass="59062">MTTLTGAGVSPGTGYGAAFLLRFKIAEPAAGSRHDGDPVAETARAEAAVARVAATLEERGVACGGEAEEVLRAQAMMALDPELSADVAGLIDAGVAAERAVYDAFLRFRDVLAEGRGYVAERVADLDDVRDRVIAELTGVPMPGLPGEAEAPYVLVAHDLSPADTATLSRDVVAAFVTERGGPTSHTAILARAMGVPAVVACPGATSIAEGTMVLVDGTAGVIMVGPDEAEVRTRLNGSAPGAGPVETGRTSTGTARTPAAPARTADGRRVPLLANIGGPRDVAAALDNGAEGVGLFRTEMLFLDREDSPSLEEQVAVYREVFEAFPGAPVVVRVLDAGADKPLPFLRPTGDEPNPALGERGIRLFRTYPDVLTTQLQALARAAEDTSPLLQVMAPMVATADEAAWFTALAREAGLAGAGVMIEVPAAALRAHDLAGQTAFFSIGTNDLSQYAFAADRELPSLAPLHAPWHPALLDLIALTAAAGIPTGVCGEAAADPALACVLTGLGATTLSMTPTAVPWARAALAGHTVAQCEAAAAAARRAAAPEDAREAALVHLPGLAEAVDAPADPVARGEAGPS</sequence>
<dbReference type="PIRSF" id="PIRSF000732">
    <property type="entry name" value="PTS_enzyme_I"/>
    <property type="match status" value="1"/>
</dbReference>
<evidence type="ECO:0000259" key="24">
    <source>
        <dbReference type="Pfam" id="PF05524"/>
    </source>
</evidence>
<dbReference type="InterPro" id="IPR008279">
    <property type="entry name" value="PEP-util_enz_mobile_dom"/>
</dbReference>
<feature type="active site" description="Tele-phosphohistidine intermediate" evidence="18">
    <location>
        <position position="186"/>
    </location>
</feature>
<comment type="subcellular location">
    <subcellularLocation>
        <location evidence="4 17">Cytoplasm</location>
    </subcellularLocation>
</comment>
<dbReference type="GO" id="GO:0008965">
    <property type="term" value="F:phosphoenolpyruvate-protein phosphotransferase activity"/>
    <property type="evidence" value="ECO:0007669"/>
    <property type="project" value="UniProtKB-EC"/>
</dbReference>
<organism evidence="25 26">
    <name type="scientific">Sphaerisporangium rubeum</name>
    <dbReference type="NCBI Taxonomy" id="321317"/>
    <lineage>
        <taxon>Bacteria</taxon>
        <taxon>Bacillati</taxon>
        <taxon>Actinomycetota</taxon>
        <taxon>Actinomycetes</taxon>
        <taxon>Streptosporangiales</taxon>
        <taxon>Streptosporangiaceae</taxon>
        <taxon>Sphaerisporangium</taxon>
    </lineage>
</organism>
<dbReference type="Gene3D" id="3.50.30.10">
    <property type="entry name" value="Phosphohistidine domain"/>
    <property type="match status" value="1"/>
</dbReference>
<evidence type="ECO:0000256" key="17">
    <source>
        <dbReference type="PIRNR" id="PIRNR000732"/>
    </source>
</evidence>